<dbReference type="Pfam" id="PF21686">
    <property type="entry name" value="LigD_Prim-Pol"/>
    <property type="match status" value="1"/>
</dbReference>
<dbReference type="PANTHER" id="PTHR42705">
    <property type="entry name" value="BIFUNCTIONAL NON-HOMOLOGOUS END JOINING PROTEIN LIGD"/>
    <property type="match status" value="1"/>
</dbReference>
<dbReference type="InterPro" id="IPR052171">
    <property type="entry name" value="NHEJ_LigD"/>
</dbReference>
<protein>
    <submittedName>
        <fullName evidence="2">DNA polymerase domain-containing protein</fullName>
    </submittedName>
</protein>
<dbReference type="Proteomes" id="UP000535491">
    <property type="component" value="Unassembled WGS sequence"/>
</dbReference>
<keyword evidence="3" id="KW-1185">Reference proteome</keyword>
<dbReference type="Gene3D" id="3.90.920.10">
    <property type="entry name" value="DNA primase, PRIM domain"/>
    <property type="match status" value="1"/>
</dbReference>
<dbReference type="AlphaFoldDB" id="A0A7W1WSG3"/>
<dbReference type="PANTHER" id="PTHR42705:SF2">
    <property type="entry name" value="BIFUNCTIONAL NON-HOMOLOGOUS END JOINING PROTEIN LIGD"/>
    <property type="match status" value="1"/>
</dbReference>
<name>A0A7W1WSG3_9BACL</name>
<evidence type="ECO:0000259" key="1">
    <source>
        <dbReference type="Pfam" id="PF21686"/>
    </source>
</evidence>
<dbReference type="CDD" id="cd04861">
    <property type="entry name" value="LigD_Pol_like"/>
    <property type="match status" value="1"/>
</dbReference>
<evidence type="ECO:0000313" key="2">
    <source>
        <dbReference type="EMBL" id="MBA4495148.1"/>
    </source>
</evidence>
<proteinExistence type="predicted"/>
<comment type="caution">
    <text evidence="2">The sequence shown here is derived from an EMBL/GenBank/DDBJ whole genome shotgun (WGS) entry which is preliminary data.</text>
</comment>
<feature type="domain" description="DNA ligase D polymerase" evidence="1">
    <location>
        <begin position="32"/>
        <end position="277"/>
    </location>
</feature>
<sequence length="300" mass="34987">MSQYRLVQIDGVEIKISNPDKLLFPQANISKWDYVLSCTRLAPFLLPYCKDRHLTTIRYPDGVNNESFFQKNAPAHRPEWVMTKTEGDIEYILLNNTPTLIWLANLACLEFHVSFNVANNPNRPSEVVFDLDPSTDDFSRVVEVALYTREILHQMDLDGVVKTSGASGLQVYVPIEPEYCYEDTRKVNRFIAYYLAEQYPDLITIERRVQHRGDKVYFDYLQHWKNKTLIAPYSPRGKPEATVSTPLKWEELTPALSPKQWTLATVFQRLEQLGDLFQPVYRGPRYVLEPILKFIERHKL</sequence>
<dbReference type="InterPro" id="IPR014145">
    <property type="entry name" value="LigD_pol_dom"/>
</dbReference>
<reference evidence="2 3" key="1">
    <citation type="submission" date="2020-07" db="EMBL/GenBank/DDBJ databases">
        <authorList>
            <person name="Feng H."/>
        </authorList>
    </citation>
    <scope>NUCLEOTIDE SEQUENCE [LARGE SCALE GENOMIC DNA]</scope>
    <source>
        <strain evidence="3">s-10</strain>
    </source>
</reference>
<dbReference type="NCBIfam" id="TIGR02778">
    <property type="entry name" value="ligD_pol"/>
    <property type="match status" value="1"/>
</dbReference>
<dbReference type="RefSeq" id="WP_181752388.1">
    <property type="nucleotide sequence ID" value="NZ_JACEIQ010000012.1"/>
</dbReference>
<gene>
    <name evidence="2" type="ORF">H1191_12605</name>
</gene>
<accession>A0A7W1WSG3</accession>
<evidence type="ECO:0000313" key="3">
    <source>
        <dbReference type="Proteomes" id="UP000535491"/>
    </source>
</evidence>
<organism evidence="2 3">
    <name type="scientific">Paenactinomyces guangxiensis</name>
    <dbReference type="NCBI Taxonomy" id="1490290"/>
    <lineage>
        <taxon>Bacteria</taxon>
        <taxon>Bacillati</taxon>
        <taxon>Bacillota</taxon>
        <taxon>Bacilli</taxon>
        <taxon>Bacillales</taxon>
        <taxon>Thermoactinomycetaceae</taxon>
        <taxon>Paenactinomyces</taxon>
    </lineage>
</organism>
<dbReference type="EMBL" id="JACEIQ010000012">
    <property type="protein sequence ID" value="MBA4495148.1"/>
    <property type="molecule type" value="Genomic_DNA"/>
</dbReference>